<evidence type="ECO:0000256" key="1">
    <source>
        <dbReference type="SAM" id="MobiDB-lite"/>
    </source>
</evidence>
<sequence>MNTPTRFPWIIGLHLLGFLLLAGCEDASNETEGVAQGTNIPMPGESEPDYPDLAAVTSDSGSVDTGHPESWIPDPGVPTRITYENGVRIEIISAEAKALIAIEALSGVPVEELAFKHGREPSEVTLWTSQLRENASQLFEDERKPWKE</sequence>
<feature type="region of interest" description="Disordered" evidence="1">
    <location>
        <begin position="32"/>
        <end position="76"/>
    </location>
</feature>
<dbReference type="PROSITE" id="PS51257">
    <property type="entry name" value="PROKAR_LIPOPROTEIN"/>
    <property type="match status" value="1"/>
</dbReference>
<feature type="signal peptide" evidence="2">
    <location>
        <begin position="1"/>
        <end position="27"/>
    </location>
</feature>
<keyword evidence="4" id="KW-1185">Reference proteome</keyword>
<dbReference type="EMBL" id="NIZW01000008">
    <property type="protein sequence ID" value="PHQ35146.1"/>
    <property type="molecule type" value="Genomic_DNA"/>
</dbReference>
<protein>
    <submittedName>
        <fullName evidence="3">Uncharacterized protein</fullName>
    </submittedName>
</protein>
<gene>
    <name evidence="3" type="ORF">CEE69_12060</name>
</gene>
<dbReference type="GeneID" id="90608868"/>
<organism evidence="3 4">
    <name type="scientific">Rhodopirellula bahusiensis</name>
    <dbReference type="NCBI Taxonomy" id="2014065"/>
    <lineage>
        <taxon>Bacteria</taxon>
        <taxon>Pseudomonadati</taxon>
        <taxon>Planctomycetota</taxon>
        <taxon>Planctomycetia</taxon>
        <taxon>Pirellulales</taxon>
        <taxon>Pirellulaceae</taxon>
        <taxon>Rhodopirellula</taxon>
    </lineage>
</organism>
<evidence type="ECO:0000313" key="4">
    <source>
        <dbReference type="Proteomes" id="UP000225740"/>
    </source>
</evidence>
<comment type="caution">
    <text evidence="3">The sequence shown here is derived from an EMBL/GenBank/DDBJ whole genome shotgun (WGS) entry which is preliminary data.</text>
</comment>
<feature type="chain" id="PRO_5013868025" evidence="2">
    <location>
        <begin position="28"/>
        <end position="148"/>
    </location>
</feature>
<dbReference type="AlphaFoldDB" id="A0A2G1W7Z5"/>
<dbReference type="Proteomes" id="UP000225740">
    <property type="component" value="Unassembled WGS sequence"/>
</dbReference>
<dbReference type="RefSeq" id="WP_099260904.1">
    <property type="nucleotide sequence ID" value="NZ_NIZW01000008.1"/>
</dbReference>
<accession>A0A2G1W7Z5</accession>
<proteinExistence type="predicted"/>
<evidence type="ECO:0000256" key="2">
    <source>
        <dbReference type="SAM" id="SignalP"/>
    </source>
</evidence>
<name>A0A2G1W7Z5_9BACT</name>
<keyword evidence="2" id="KW-0732">Signal</keyword>
<evidence type="ECO:0000313" key="3">
    <source>
        <dbReference type="EMBL" id="PHQ35146.1"/>
    </source>
</evidence>
<reference evidence="3 4" key="1">
    <citation type="submission" date="2017-06" db="EMBL/GenBank/DDBJ databases">
        <title>Description of Rhodopirellula bahusiensis sp. nov.</title>
        <authorList>
            <person name="Kizina J."/>
            <person name="Harder J."/>
        </authorList>
    </citation>
    <scope>NUCLEOTIDE SEQUENCE [LARGE SCALE GENOMIC DNA]</scope>
    <source>
        <strain evidence="3 4">SWK21</strain>
    </source>
</reference>